<comment type="caution">
    <text evidence="3">The sequence shown here is derived from an EMBL/GenBank/DDBJ whole genome shotgun (WGS) entry which is preliminary data.</text>
</comment>
<evidence type="ECO:0000313" key="3">
    <source>
        <dbReference type="EMBL" id="TWB88952.1"/>
    </source>
</evidence>
<proteinExistence type="predicted"/>
<dbReference type="EMBL" id="VITY01000017">
    <property type="protein sequence ID" value="TWB88952.1"/>
    <property type="molecule type" value="Genomic_DNA"/>
</dbReference>
<gene>
    <name evidence="3" type="ORF">FBZ93_117135</name>
</gene>
<dbReference type="OrthoDB" id="8251760at2"/>
<keyword evidence="4" id="KW-1185">Reference proteome</keyword>
<feature type="signal peptide" evidence="2">
    <location>
        <begin position="1"/>
        <end position="19"/>
    </location>
</feature>
<evidence type="ECO:0000313" key="4">
    <source>
        <dbReference type="Proteomes" id="UP000321304"/>
    </source>
</evidence>
<feature type="chain" id="PRO_5021761269" description="Secreted protein" evidence="2">
    <location>
        <begin position="20"/>
        <end position="73"/>
    </location>
</feature>
<name>A0A560L0S6_9BRAD</name>
<feature type="region of interest" description="Disordered" evidence="1">
    <location>
        <begin position="22"/>
        <end position="73"/>
    </location>
</feature>
<protein>
    <recommendedName>
        <fullName evidence="5">Secreted protein</fullName>
    </recommendedName>
</protein>
<feature type="compositionally biased region" description="Basic residues" evidence="1">
    <location>
        <begin position="29"/>
        <end position="41"/>
    </location>
</feature>
<dbReference type="RefSeq" id="WP_146991893.1">
    <property type="nucleotide sequence ID" value="NZ_VITY01000017.1"/>
</dbReference>
<reference evidence="3 4" key="1">
    <citation type="submission" date="2019-06" db="EMBL/GenBank/DDBJ databases">
        <title>Genomic Encyclopedia of Type Strains, Phase IV (KMG-V): Genome sequencing to study the core and pangenomes of soil and plant-associated prokaryotes.</title>
        <authorList>
            <person name="Whitman W."/>
        </authorList>
    </citation>
    <scope>NUCLEOTIDE SEQUENCE [LARGE SCALE GENOMIC DNA]</scope>
    <source>
        <strain evidence="3 4">BR 10355</strain>
    </source>
</reference>
<organism evidence="3 4">
    <name type="scientific">Bradyrhizobium macuxiense</name>
    <dbReference type="NCBI Taxonomy" id="1755647"/>
    <lineage>
        <taxon>Bacteria</taxon>
        <taxon>Pseudomonadati</taxon>
        <taxon>Pseudomonadota</taxon>
        <taxon>Alphaproteobacteria</taxon>
        <taxon>Hyphomicrobiales</taxon>
        <taxon>Nitrobacteraceae</taxon>
        <taxon>Bradyrhizobium</taxon>
    </lineage>
</organism>
<evidence type="ECO:0000256" key="2">
    <source>
        <dbReference type="SAM" id="SignalP"/>
    </source>
</evidence>
<evidence type="ECO:0008006" key="5">
    <source>
        <dbReference type="Google" id="ProtNLM"/>
    </source>
</evidence>
<dbReference type="PROSITE" id="PS51318">
    <property type="entry name" value="TAT"/>
    <property type="match status" value="1"/>
</dbReference>
<evidence type="ECO:0000256" key="1">
    <source>
        <dbReference type="SAM" id="MobiDB-lite"/>
    </source>
</evidence>
<sequence length="73" mass="7604">MKRSRRVWLKLMGSVAIGAASIGLTPGHARNRHHHAGHKTKRDPEQVSVSPSGGFGGAPRGLAHFGHPAHGGG</sequence>
<dbReference type="AlphaFoldDB" id="A0A560L0S6"/>
<dbReference type="Proteomes" id="UP000321304">
    <property type="component" value="Unassembled WGS sequence"/>
</dbReference>
<dbReference type="InterPro" id="IPR006311">
    <property type="entry name" value="TAT_signal"/>
</dbReference>
<accession>A0A560L0S6</accession>
<keyword evidence="2" id="KW-0732">Signal</keyword>